<gene>
    <name evidence="2" type="ORF">ACFPYJ_15710</name>
</gene>
<dbReference type="InterPro" id="IPR038765">
    <property type="entry name" value="Papain-like_cys_pep_sf"/>
</dbReference>
<feature type="domain" description="Transglutaminase-like" evidence="1">
    <location>
        <begin position="103"/>
        <end position="213"/>
    </location>
</feature>
<sequence>MPEGTAINGQNEVIVQSANYSYSHWIVGIDNGNFSGASFKSYDQGATWSSERMGYDYSLRGEYVIRWFVESNEIQSDEPVRWALQSLDHPDLKVFKVMENLDGITKGTDSDFEKAQRLCSWAAKQWVHTGGLIYPPFHLPTILDWKRKGRGHGFSDIRGFCVHFANLLMQACWASGMYARGVALPSYTDTGPEGHFVSEVYCRDLGKWVMFDPDFDTQVFDGGQPLNVGEIHRCWKNGTIDRLTMHQGPSFGTNPLGLDVLINHFKKGGYRHFAIYRMQDYLSRPDHQMVNHGAIDALAYHEPDMVWYDDTLELRKHFPHVSDDLELFYFDPTGEVRR</sequence>
<proteinExistence type="predicted"/>
<reference evidence="3" key="1">
    <citation type="journal article" date="2019" name="Int. J. Syst. Evol. Microbiol.">
        <title>The Global Catalogue of Microorganisms (GCM) 10K type strain sequencing project: providing services to taxonomists for standard genome sequencing and annotation.</title>
        <authorList>
            <consortium name="The Broad Institute Genomics Platform"/>
            <consortium name="The Broad Institute Genome Sequencing Center for Infectious Disease"/>
            <person name="Wu L."/>
            <person name="Ma J."/>
        </authorList>
    </citation>
    <scope>NUCLEOTIDE SEQUENCE [LARGE SCALE GENOMIC DNA]</scope>
    <source>
        <strain evidence="3">CGMCC 1.3240</strain>
    </source>
</reference>
<dbReference type="Proteomes" id="UP001596047">
    <property type="component" value="Unassembled WGS sequence"/>
</dbReference>
<organism evidence="2 3">
    <name type="scientific">Paenibacillus solisilvae</name>
    <dbReference type="NCBI Taxonomy" id="2486751"/>
    <lineage>
        <taxon>Bacteria</taxon>
        <taxon>Bacillati</taxon>
        <taxon>Bacillota</taxon>
        <taxon>Bacilli</taxon>
        <taxon>Bacillales</taxon>
        <taxon>Paenibacillaceae</taxon>
        <taxon>Paenibacillus</taxon>
    </lineage>
</organism>
<protein>
    <submittedName>
        <fullName evidence="2">Transglutaminase family protein</fullName>
    </submittedName>
</protein>
<dbReference type="Gene3D" id="3.10.620.30">
    <property type="match status" value="1"/>
</dbReference>
<dbReference type="EMBL" id="JBHSOW010000058">
    <property type="protein sequence ID" value="MFC5650543.1"/>
    <property type="molecule type" value="Genomic_DNA"/>
</dbReference>
<comment type="caution">
    <text evidence="2">The sequence shown here is derived from an EMBL/GenBank/DDBJ whole genome shotgun (WGS) entry which is preliminary data.</text>
</comment>
<evidence type="ECO:0000259" key="1">
    <source>
        <dbReference type="Pfam" id="PF01841"/>
    </source>
</evidence>
<dbReference type="Pfam" id="PF01841">
    <property type="entry name" value="Transglut_core"/>
    <property type="match status" value="1"/>
</dbReference>
<name>A0ABW0VYK3_9BACL</name>
<evidence type="ECO:0000313" key="3">
    <source>
        <dbReference type="Proteomes" id="UP001596047"/>
    </source>
</evidence>
<dbReference type="RefSeq" id="WP_379189106.1">
    <property type="nucleotide sequence ID" value="NZ_JBHSOW010000058.1"/>
</dbReference>
<dbReference type="InterPro" id="IPR002931">
    <property type="entry name" value="Transglutaminase-like"/>
</dbReference>
<keyword evidence="3" id="KW-1185">Reference proteome</keyword>
<evidence type="ECO:0000313" key="2">
    <source>
        <dbReference type="EMBL" id="MFC5650543.1"/>
    </source>
</evidence>
<accession>A0ABW0VYK3</accession>
<dbReference type="SUPFAM" id="SSF54001">
    <property type="entry name" value="Cysteine proteinases"/>
    <property type="match status" value="1"/>
</dbReference>